<evidence type="ECO:0000259" key="3">
    <source>
        <dbReference type="PROSITE" id="PS51462"/>
    </source>
</evidence>
<feature type="domain" description="Nudix hydrolase" evidence="3">
    <location>
        <begin position="6"/>
        <end position="134"/>
    </location>
</feature>
<protein>
    <submittedName>
        <fullName evidence="4">NUDIX hydrolase</fullName>
    </submittedName>
</protein>
<dbReference type="InterPro" id="IPR000086">
    <property type="entry name" value="NUDIX_hydrolase_dom"/>
</dbReference>
<dbReference type="eggNOG" id="COG1051">
    <property type="taxonomic scope" value="Bacteria"/>
</dbReference>
<sequence length="147" mass="16977">MSERFTMPVAVHLFFVRDREILLLRRWNTGYEDGNYSVPAGHLDGGEEVVTAAIREAREECGVEIAPSDVQVVGVMHRKANDERIDFFVTVARWDGEIVNAEPQKCDDLSWHGLDALPENVIPYVRRAIDNYRERSWFESYGWECSE</sequence>
<name>A0A074LRD6_9BACL</name>
<dbReference type="AlphaFoldDB" id="A0A074LRD6"/>
<evidence type="ECO:0000256" key="2">
    <source>
        <dbReference type="ARBA" id="ARBA00022801"/>
    </source>
</evidence>
<dbReference type="PANTHER" id="PTHR43046:SF16">
    <property type="entry name" value="ADP-RIBOSE PYROPHOSPHATASE YJHB-RELATED"/>
    <property type="match status" value="1"/>
</dbReference>
<keyword evidence="2 4" id="KW-0378">Hydrolase</keyword>
<dbReference type="RefSeq" id="WP_038090626.1">
    <property type="nucleotide sequence ID" value="NZ_JMIR01000023.1"/>
</dbReference>
<organism evidence="4 5">
    <name type="scientific">Tumebacillus flagellatus</name>
    <dbReference type="NCBI Taxonomy" id="1157490"/>
    <lineage>
        <taxon>Bacteria</taxon>
        <taxon>Bacillati</taxon>
        <taxon>Bacillota</taxon>
        <taxon>Bacilli</taxon>
        <taxon>Bacillales</taxon>
        <taxon>Alicyclobacillaceae</taxon>
        <taxon>Tumebacillus</taxon>
    </lineage>
</organism>
<dbReference type="Proteomes" id="UP000027931">
    <property type="component" value="Unassembled WGS sequence"/>
</dbReference>
<evidence type="ECO:0000313" key="4">
    <source>
        <dbReference type="EMBL" id="KEO82403.1"/>
    </source>
</evidence>
<keyword evidence="5" id="KW-1185">Reference proteome</keyword>
<dbReference type="GO" id="GO:0016787">
    <property type="term" value="F:hydrolase activity"/>
    <property type="evidence" value="ECO:0007669"/>
    <property type="project" value="UniProtKB-KW"/>
</dbReference>
<dbReference type="Gene3D" id="3.90.79.10">
    <property type="entry name" value="Nucleoside Triphosphate Pyrophosphohydrolase"/>
    <property type="match status" value="1"/>
</dbReference>
<dbReference type="STRING" id="1157490.EL26_15890"/>
<dbReference type="Pfam" id="PF00293">
    <property type="entry name" value="NUDIX"/>
    <property type="match status" value="1"/>
</dbReference>
<comment type="cofactor">
    <cofactor evidence="1">
        <name>Mg(2+)</name>
        <dbReference type="ChEBI" id="CHEBI:18420"/>
    </cofactor>
</comment>
<evidence type="ECO:0000313" key="5">
    <source>
        <dbReference type="Proteomes" id="UP000027931"/>
    </source>
</evidence>
<dbReference type="CDD" id="cd04683">
    <property type="entry name" value="NUDIX_Hydrolase"/>
    <property type="match status" value="1"/>
</dbReference>
<evidence type="ECO:0000256" key="1">
    <source>
        <dbReference type="ARBA" id="ARBA00001946"/>
    </source>
</evidence>
<dbReference type="SUPFAM" id="SSF55811">
    <property type="entry name" value="Nudix"/>
    <property type="match status" value="1"/>
</dbReference>
<dbReference type="PANTHER" id="PTHR43046">
    <property type="entry name" value="GDP-MANNOSE MANNOSYL HYDROLASE"/>
    <property type="match status" value="1"/>
</dbReference>
<dbReference type="PROSITE" id="PS51462">
    <property type="entry name" value="NUDIX"/>
    <property type="match status" value="1"/>
</dbReference>
<gene>
    <name evidence="4" type="ORF">EL26_15890</name>
</gene>
<proteinExistence type="predicted"/>
<reference evidence="4 5" key="1">
    <citation type="journal article" date="2013" name="Int. J. Syst. Evol. Microbiol.">
        <title>Tumebacillus flagellatus sp. nov., an alpha-amylase/pullulanase-producing bacterium isolated from cassava wastewater.</title>
        <authorList>
            <person name="Wang Q."/>
            <person name="Xie N."/>
            <person name="Qin Y."/>
            <person name="Shen N."/>
            <person name="Zhu J."/>
            <person name="Mi H."/>
            <person name="Huang R."/>
        </authorList>
    </citation>
    <scope>NUCLEOTIDE SEQUENCE [LARGE SCALE GENOMIC DNA]</scope>
    <source>
        <strain evidence="4 5">GST4</strain>
    </source>
</reference>
<dbReference type="OrthoDB" id="21342at2"/>
<dbReference type="EMBL" id="JMIR01000023">
    <property type="protein sequence ID" value="KEO82403.1"/>
    <property type="molecule type" value="Genomic_DNA"/>
</dbReference>
<comment type="caution">
    <text evidence="4">The sequence shown here is derived from an EMBL/GenBank/DDBJ whole genome shotgun (WGS) entry which is preliminary data.</text>
</comment>
<dbReference type="PROSITE" id="PS00893">
    <property type="entry name" value="NUDIX_BOX"/>
    <property type="match status" value="1"/>
</dbReference>
<dbReference type="InterPro" id="IPR015797">
    <property type="entry name" value="NUDIX_hydrolase-like_dom_sf"/>
</dbReference>
<accession>A0A074LRD6</accession>
<dbReference type="InterPro" id="IPR020084">
    <property type="entry name" value="NUDIX_hydrolase_CS"/>
</dbReference>